<gene>
    <name evidence="15" type="ORF">SAMN04487977_102163</name>
</gene>
<dbReference type="Pfam" id="PF00696">
    <property type="entry name" value="AA_kinase"/>
    <property type="match status" value="1"/>
</dbReference>
<dbReference type="GO" id="GO:0006225">
    <property type="term" value="P:UDP biosynthetic process"/>
    <property type="evidence" value="ECO:0007669"/>
    <property type="project" value="TreeGrafter"/>
</dbReference>
<comment type="subcellular location">
    <subcellularLocation>
        <location evidence="1">Cytoplasm</location>
    </subcellularLocation>
</comment>
<dbReference type="eggNOG" id="COG0528">
    <property type="taxonomic scope" value="Bacteria"/>
</dbReference>
<evidence type="ECO:0000256" key="2">
    <source>
        <dbReference type="ARBA" id="ARBA00004791"/>
    </source>
</evidence>
<evidence type="ECO:0000259" key="14">
    <source>
        <dbReference type="Pfam" id="PF00696"/>
    </source>
</evidence>
<dbReference type="InterPro" id="IPR001048">
    <property type="entry name" value="Asp/Glu/Uridylate_kinase"/>
</dbReference>
<dbReference type="GO" id="GO:0005737">
    <property type="term" value="C:cytoplasm"/>
    <property type="evidence" value="ECO:0007669"/>
    <property type="project" value="UniProtKB-SubCell"/>
</dbReference>
<dbReference type="Proteomes" id="UP000182360">
    <property type="component" value="Unassembled WGS sequence"/>
</dbReference>
<dbReference type="OrthoDB" id="350745at2"/>
<evidence type="ECO:0000256" key="1">
    <source>
        <dbReference type="ARBA" id="ARBA00004496"/>
    </source>
</evidence>
<dbReference type="Gene3D" id="3.40.1160.10">
    <property type="entry name" value="Acetylglutamate kinase-like"/>
    <property type="match status" value="1"/>
</dbReference>
<proteinExistence type="inferred from homology"/>
<dbReference type="InterPro" id="IPR011817">
    <property type="entry name" value="Uridylate_kinase"/>
</dbReference>
<evidence type="ECO:0000256" key="11">
    <source>
        <dbReference type="ARBA" id="ARBA00022975"/>
    </source>
</evidence>
<dbReference type="PIRSF" id="PIRSF005650">
    <property type="entry name" value="Uridylate_kin"/>
    <property type="match status" value="1"/>
</dbReference>
<dbReference type="STRING" id="163.SAMN04487775_10671"/>
<evidence type="ECO:0000256" key="6">
    <source>
        <dbReference type="ARBA" id="ARBA00022490"/>
    </source>
</evidence>
<evidence type="ECO:0000313" key="15">
    <source>
        <dbReference type="EMBL" id="SEQ00049.1"/>
    </source>
</evidence>
<keyword evidence="11" id="KW-0665">Pyrimidine biosynthesis</keyword>
<keyword evidence="16" id="KW-1185">Reference proteome</keyword>
<dbReference type="AlphaFoldDB" id="A0A1H9CFV5"/>
<feature type="domain" description="Aspartate/glutamate/uridylate kinase" evidence="14">
    <location>
        <begin position="1"/>
        <end position="208"/>
    </location>
</feature>
<evidence type="ECO:0000256" key="9">
    <source>
        <dbReference type="ARBA" id="ARBA00022777"/>
    </source>
</evidence>
<comment type="similarity">
    <text evidence="3">Belongs to the UMP kinase family.</text>
</comment>
<keyword evidence="10" id="KW-0067">ATP-binding</keyword>
<dbReference type="SUPFAM" id="SSF53633">
    <property type="entry name" value="Carbamate kinase-like"/>
    <property type="match status" value="1"/>
</dbReference>
<sequence length="233" mass="25371">MTKILSVGGSIIAPDKPDSAFLSEFVTMCKKWLDSDKQNRLILVAGGGAPARVYQNGLKEVCEKTGDAFDANAADWIGIMATRLNAQLLKACFGDYSKNDVVYNPTEENLKFDGQVLVAAGWKPGFSTDTDAVYLGEKFDAKTIVNLSNIEKVYTDDPRKNPDAKPLDTISWADFRKMVGDEWTPGKNCPFDPIASKKASELGMKVICAGGKNIPNIQAILEDKEYFGTTIGA</sequence>
<keyword evidence="8" id="KW-0547">Nucleotide-binding</keyword>
<dbReference type="GO" id="GO:0005524">
    <property type="term" value="F:ATP binding"/>
    <property type="evidence" value="ECO:0007669"/>
    <property type="project" value="UniProtKB-KW"/>
</dbReference>
<protein>
    <recommendedName>
        <fullName evidence="5">Uridylate kinase</fullName>
        <ecNumber evidence="4">2.7.4.22</ecNumber>
    </recommendedName>
    <alternativeName>
        <fullName evidence="12">Uridine monophosphate kinase</fullName>
    </alternativeName>
</protein>
<evidence type="ECO:0000256" key="4">
    <source>
        <dbReference type="ARBA" id="ARBA00012899"/>
    </source>
</evidence>
<evidence type="ECO:0000313" key="16">
    <source>
        <dbReference type="Proteomes" id="UP000182360"/>
    </source>
</evidence>
<dbReference type="InterPro" id="IPR011818">
    <property type="entry name" value="Uridylate_kinase_arch/spir"/>
</dbReference>
<evidence type="ECO:0000256" key="12">
    <source>
        <dbReference type="ARBA" id="ARBA00032092"/>
    </source>
</evidence>
<dbReference type="RefSeq" id="WP_074641199.1">
    <property type="nucleotide sequence ID" value="NZ_FOFU01000002.1"/>
</dbReference>
<evidence type="ECO:0000256" key="8">
    <source>
        <dbReference type="ARBA" id="ARBA00022741"/>
    </source>
</evidence>
<name>A0A1H9CFV5_9SPIR</name>
<dbReference type="UniPathway" id="UPA00159">
    <property type="reaction ID" value="UER00275"/>
</dbReference>
<evidence type="ECO:0000256" key="10">
    <source>
        <dbReference type="ARBA" id="ARBA00022840"/>
    </source>
</evidence>
<dbReference type="EMBL" id="FOFU01000002">
    <property type="protein sequence ID" value="SEQ00049.1"/>
    <property type="molecule type" value="Genomic_DNA"/>
</dbReference>
<evidence type="ECO:0000256" key="7">
    <source>
        <dbReference type="ARBA" id="ARBA00022679"/>
    </source>
</evidence>
<keyword evidence="6" id="KW-0963">Cytoplasm</keyword>
<dbReference type="PANTHER" id="PTHR42833">
    <property type="entry name" value="URIDYLATE KINASE"/>
    <property type="match status" value="1"/>
</dbReference>
<accession>A0A1H9CFV5</accession>
<dbReference type="GO" id="GO:0044210">
    <property type="term" value="P:'de novo' CTP biosynthetic process"/>
    <property type="evidence" value="ECO:0007669"/>
    <property type="project" value="UniProtKB-UniPathway"/>
</dbReference>
<evidence type="ECO:0000256" key="5">
    <source>
        <dbReference type="ARBA" id="ARBA00016403"/>
    </source>
</evidence>
<dbReference type="GO" id="GO:0033862">
    <property type="term" value="F:UMP kinase activity"/>
    <property type="evidence" value="ECO:0007669"/>
    <property type="project" value="UniProtKB-EC"/>
</dbReference>
<dbReference type="EC" id="2.7.4.22" evidence="4"/>
<dbReference type="InterPro" id="IPR036393">
    <property type="entry name" value="AceGlu_kinase-like_sf"/>
</dbReference>
<dbReference type="NCBIfam" id="TIGR02076">
    <property type="entry name" value="pyrH_arch"/>
    <property type="match status" value="1"/>
</dbReference>
<keyword evidence="7" id="KW-0808">Transferase</keyword>
<keyword evidence="9 15" id="KW-0418">Kinase</keyword>
<comment type="catalytic activity">
    <reaction evidence="13">
        <text>UMP + ATP = UDP + ADP</text>
        <dbReference type="Rhea" id="RHEA:24400"/>
        <dbReference type="ChEBI" id="CHEBI:30616"/>
        <dbReference type="ChEBI" id="CHEBI:57865"/>
        <dbReference type="ChEBI" id="CHEBI:58223"/>
        <dbReference type="ChEBI" id="CHEBI:456216"/>
        <dbReference type="EC" id="2.7.4.22"/>
    </reaction>
</comment>
<organism evidence="15 16">
    <name type="scientific">Treponema bryantii</name>
    <dbReference type="NCBI Taxonomy" id="163"/>
    <lineage>
        <taxon>Bacteria</taxon>
        <taxon>Pseudomonadati</taxon>
        <taxon>Spirochaetota</taxon>
        <taxon>Spirochaetia</taxon>
        <taxon>Spirochaetales</taxon>
        <taxon>Treponemataceae</taxon>
        <taxon>Treponema</taxon>
    </lineage>
</organism>
<evidence type="ECO:0000256" key="3">
    <source>
        <dbReference type="ARBA" id="ARBA00007614"/>
    </source>
</evidence>
<reference evidence="15 16" key="1">
    <citation type="submission" date="2016-10" db="EMBL/GenBank/DDBJ databases">
        <authorList>
            <person name="de Groot N.N."/>
        </authorList>
    </citation>
    <scope>NUCLEOTIDE SEQUENCE [LARGE SCALE GENOMIC DNA]</scope>
    <source>
        <strain evidence="15 16">B25</strain>
    </source>
</reference>
<dbReference type="PANTHER" id="PTHR42833:SF4">
    <property type="entry name" value="URIDYLATE KINASE PUMPKIN, CHLOROPLASTIC"/>
    <property type="match status" value="1"/>
</dbReference>
<evidence type="ECO:0000256" key="13">
    <source>
        <dbReference type="ARBA" id="ARBA00047767"/>
    </source>
</evidence>
<comment type="pathway">
    <text evidence="2">Pyrimidine metabolism; CTP biosynthesis via de novo pathway; UDP from UMP (UMPK route): step 1/1.</text>
</comment>